<dbReference type="Proteomes" id="UP000521868">
    <property type="component" value="Unassembled WGS sequence"/>
</dbReference>
<dbReference type="NCBIfam" id="TIGR01511">
    <property type="entry name" value="ATPase-IB1_Cu"/>
    <property type="match status" value="1"/>
</dbReference>
<feature type="region of interest" description="Disordered" evidence="13">
    <location>
        <begin position="1"/>
        <end position="57"/>
    </location>
</feature>
<evidence type="ECO:0000256" key="10">
    <source>
        <dbReference type="ARBA" id="ARBA00039097"/>
    </source>
</evidence>
<dbReference type="GO" id="GO:0005886">
    <property type="term" value="C:plasma membrane"/>
    <property type="evidence" value="ECO:0007669"/>
    <property type="project" value="UniProtKB-SubCell"/>
</dbReference>
<dbReference type="Gene3D" id="3.40.1110.10">
    <property type="entry name" value="Calcium-transporting ATPase, cytoplasmic domain N"/>
    <property type="match status" value="1"/>
</dbReference>
<name>A0A7X6I8T6_9BURK</name>
<accession>A0A7X6I8T6</accession>
<dbReference type="RefSeq" id="WP_168109760.1">
    <property type="nucleotide sequence ID" value="NZ_VTOX01000011.1"/>
</dbReference>
<feature type="transmembrane region" description="Helical" evidence="12">
    <location>
        <begin position="741"/>
        <end position="762"/>
    </location>
</feature>
<sequence length="786" mass="81909">MSRKSSSNDKPDPTSQQTCCDHSPPEISAADVVRPPGSGAARAASVTPVAGVPGTGPARFRIDTMDCTAEEAEIRRALEPISGIRSLSFQLRARTLGIDAPAEVLPAALAAIRKAGFSPEAIQADATVEEQTREDHPDVHDHEHEVGGGIWRLALALAMAVAAEALSYFAPETQLWKFAGMAVAAVAIWLAGLDVYKKGVAALMRGKLNINALMSVAVTGAFFIGQWPEAAMVMALYGIAELIEARAVDRARNAIKGLLDLAPDQALVQQTGGQWVATPVQAVAVGATVRVGPGQRVPLDGVVTRGNGAVNQAPVTGESIPVDKTVGDPVYAGTINETGELEFRVTAGATNTTLARIIAAVEKAQGTRAPTQRFVDRFAAIYTPAVFLIALAVAIGAPFLMGLTWLEALYKALVLLVIACPCALVISTPVTVVSGLAAAARRGILIKGGTYLESARLLKAVAFDKTGTVTEGKPKLVDWMPWGTGNPAQTQLLAVSLAARSDHPVSGAIAAALPGDRLQVQDFTALPGRGVEGTVEQQRLFLGNHRAVHERGLCGPEVEAVLQAHEHQGRTVTLLANATRVLAIFAVADTIRPTSEQAIRDLKALGVTPVMLTGDNNATARAIAAQAGITDARGELLPEAKLEVIKQMQQRYGATGMAGDGINDAPALAQADLGFAMGGAGTDTAMESADIVIMNDDLRRVAEVVALSKSTHSVLWQNIVLALGIKAVFLVLAVFASATMWMAVFADMGASLLVVANGLRLLRATTGEGVCKAVAPAAAGGHAHVH</sequence>
<dbReference type="PANTHER" id="PTHR48085">
    <property type="entry name" value="CADMIUM/ZINC-TRANSPORTING ATPASE HMA2-RELATED"/>
    <property type="match status" value="1"/>
</dbReference>
<keyword evidence="12" id="KW-1003">Cell membrane</keyword>
<feature type="compositionally biased region" description="Basic and acidic residues" evidence="13">
    <location>
        <begin position="1"/>
        <end position="12"/>
    </location>
</feature>
<feature type="transmembrane region" description="Helical" evidence="12">
    <location>
        <begin position="378"/>
        <end position="401"/>
    </location>
</feature>
<dbReference type="NCBIfam" id="TIGR01494">
    <property type="entry name" value="ATPase_P-type"/>
    <property type="match status" value="1"/>
</dbReference>
<dbReference type="SUPFAM" id="SSF81653">
    <property type="entry name" value="Calcium ATPase, transduction domain A"/>
    <property type="match status" value="1"/>
</dbReference>
<dbReference type="InterPro" id="IPR036163">
    <property type="entry name" value="HMA_dom_sf"/>
</dbReference>
<dbReference type="InterPro" id="IPR051014">
    <property type="entry name" value="Cation_Transport_ATPase_IB"/>
</dbReference>
<dbReference type="PRINTS" id="PR00119">
    <property type="entry name" value="CATATPASE"/>
</dbReference>
<feature type="transmembrane region" description="Helical" evidence="12">
    <location>
        <begin position="413"/>
        <end position="439"/>
    </location>
</feature>
<keyword evidence="9 12" id="KW-0472">Membrane</keyword>
<reference evidence="15 16" key="1">
    <citation type="journal article" date="2020" name="Nature">
        <title>Bacterial chemolithoautotrophy via manganese oxidation.</title>
        <authorList>
            <person name="Yu H."/>
            <person name="Leadbetter J.R."/>
        </authorList>
    </citation>
    <scope>NUCLEOTIDE SEQUENCE [LARGE SCALE GENOMIC DNA]</scope>
    <source>
        <strain evidence="15 16">RBP-1</strain>
    </source>
</reference>
<comment type="caution">
    <text evidence="15">The sequence shown here is derived from an EMBL/GenBank/DDBJ whole genome shotgun (WGS) entry which is preliminary data.</text>
</comment>
<proteinExistence type="inferred from homology"/>
<feature type="transmembrane region" description="Helical" evidence="12">
    <location>
        <begin position="715"/>
        <end position="735"/>
    </location>
</feature>
<dbReference type="SFLD" id="SFLDS00003">
    <property type="entry name" value="Haloacid_Dehalogenase"/>
    <property type="match status" value="1"/>
</dbReference>
<evidence type="ECO:0000313" key="16">
    <source>
        <dbReference type="Proteomes" id="UP000521868"/>
    </source>
</evidence>
<dbReference type="SFLD" id="SFLDG00002">
    <property type="entry name" value="C1.7:_P-type_atpase_like"/>
    <property type="match status" value="1"/>
</dbReference>
<dbReference type="Pfam" id="PF00702">
    <property type="entry name" value="Hydrolase"/>
    <property type="match status" value="1"/>
</dbReference>
<dbReference type="PROSITE" id="PS00154">
    <property type="entry name" value="ATPASE_E1_E2"/>
    <property type="match status" value="1"/>
</dbReference>
<evidence type="ECO:0000256" key="5">
    <source>
        <dbReference type="ARBA" id="ARBA00022741"/>
    </source>
</evidence>
<keyword evidence="3 12" id="KW-0812">Transmembrane</keyword>
<gene>
    <name evidence="15" type="ORF">RAMLITH_22695</name>
</gene>
<evidence type="ECO:0000256" key="1">
    <source>
        <dbReference type="ARBA" id="ARBA00004141"/>
    </source>
</evidence>
<evidence type="ECO:0000256" key="2">
    <source>
        <dbReference type="ARBA" id="ARBA00006024"/>
    </source>
</evidence>
<keyword evidence="6 12" id="KW-0067">ATP-binding</keyword>
<comment type="subcellular location">
    <subcellularLocation>
        <location evidence="12">Cell membrane</location>
    </subcellularLocation>
    <subcellularLocation>
        <location evidence="1">Membrane</location>
        <topology evidence="1">Multi-pass membrane protein</topology>
    </subcellularLocation>
</comment>
<evidence type="ECO:0000256" key="6">
    <source>
        <dbReference type="ARBA" id="ARBA00022840"/>
    </source>
</evidence>
<dbReference type="Gene3D" id="3.40.50.1000">
    <property type="entry name" value="HAD superfamily/HAD-like"/>
    <property type="match status" value="1"/>
</dbReference>
<dbReference type="SFLD" id="SFLDF00027">
    <property type="entry name" value="p-type_atpase"/>
    <property type="match status" value="1"/>
</dbReference>
<dbReference type="InterPro" id="IPR044492">
    <property type="entry name" value="P_typ_ATPase_HD_dom"/>
</dbReference>
<keyword evidence="16" id="KW-1185">Reference proteome</keyword>
<organism evidence="15 16">
    <name type="scientific">Ramlibacter lithotrophicus</name>
    <dbReference type="NCBI Taxonomy" id="2606681"/>
    <lineage>
        <taxon>Bacteria</taxon>
        <taxon>Pseudomonadati</taxon>
        <taxon>Pseudomonadota</taxon>
        <taxon>Betaproteobacteria</taxon>
        <taxon>Burkholderiales</taxon>
        <taxon>Comamonadaceae</taxon>
        <taxon>Ramlibacter</taxon>
    </lineage>
</organism>
<comment type="similarity">
    <text evidence="2 12">Belongs to the cation transport ATPase (P-type) (TC 3.A.3) family. Type IB subfamily.</text>
</comment>
<keyword evidence="4 12" id="KW-0479">Metal-binding</keyword>
<dbReference type="InterPro" id="IPR023214">
    <property type="entry name" value="HAD_sf"/>
</dbReference>
<dbReference type="InterPro" id="IPR008250">
    <property type="entry name" value="ATPase_P-typ_transduc_dom_A_sf"/>
</dbReference>
<comment type="catalytic activity">
    <reaction evidence="11">
        <text>Zn(2+)(in) + ATP + H2O = Zn(2+)(out) + ADP + phosphate + H(+)</text>
        <dbReference type="Rhea" id="RHEA:20621"/>
        <dbReference type="ChEBI" id="CHEBI:15377"/>
        <dbReference type="ChEBI" id="CHEBI:15378"/>
        <dbReference type="ChEBI" id="CHEBI:29105"/>
        <dbReference type="ChEBI" id="CHEBI:30616"/>
        <dbReference type="ChEBI" id="CHEBI:43474"/>
        <dbReference type="ChEBI" id="CHEBI:456216"/>
        <dbReference type="EC" id="7.2.2.12"/>
    </reaction>
</comment>
<dbReference type="InterPro" id="IPR036412">
    <property type="entry name" value="HAD-like_sf"/>
</dbReference>
<feature type="transmembrane region" description="Helical" evidence="12">
    <location>
        <begin position="175"/>
        <end position="196"/>
    </location>
</feature>
<dbReference type="Gene3D" id="2.70.150.10">
    <property type="entry name" value="Calcium-transporting ATPase, cytoplasmic transduction domain A"/>
    <property type="match status" value="1"/>
</dbReference>
<dbReference type="InterPro" id="IPR023299">
    <property type="entry name" value="ATPase_P-typ_cyto_dom_N"/>
</dbReference>
<dbReference type="InterPro" id="IPR027256">
    <property type="entry name" value="P-typ_ATPase_IB"/>
</dbReference>
<dbReference type="Pfam" id="PF00122">
    <property type="entry name" value="E1-E2_ATPase"/>
    <property type="match status" value="1"/>
</dbReference>
<dbReference type="GO" id="GO:0016463">
    <property type="term" value="F:P-type zinc transporter activity"/>
    <property type="evidence" value="ECO:0007669"/>
    <property type="project" value="UniProtKB-EC"/>
</dbReference>
<keyword evidence="5 12" id="KW-0547">Nucleotide-binding</keyword>
<dbReference type="FunFam" id="2.70.150.10:FF:000002">
    <property type="entry name" value="Copper-transporting ATPase 1, putative"/>
    <property type="match status" value="1"/>
</dbReference>
<dbReference type="InterPro" id="IPR023298">
    <property type="entry name" value="ATPase_P-typ_TM_dom_sf"/>
</dbReference>
<dbReference type="InterPro" id="IPR018303">
    <property type="entry name" value="ATPase_P-typ_P_site"/>
</dbReference>
<dbReference type="EMBL" id="VTOX01000011">
    <property type="protein sequence ID" value="NKE68634.1"/>
    <property type="molecule type" value="Genomic_DNA"/>
</dbReference>
<evidence type="ECO:0000256" key="4">
    <source>
        <dbReference type="ARBA" id="ARBA00022723"/>
    </source>
</evidence>
<dbReference type="GO" id="GO:0005524">
    <property type="term" value="F:ATP binding"/>
    <property type="evidence" value="ECO:0007669"/>
    <property type="project" value="UniProtKB-UniRule"/>
</dbReference>
<evidence type="ECO:0000256" key="7">
    <source>
        <dbReference type="ARBA" id="ARBA00022967"/>
    </source>
</evidence>
<dbReference type="NCBIfam" id="TIGR01525">
    <property type="entry name" value="ATPase-IB_hvy"/>
    <property type="match status" value="1"/>
</dbReference>
<dbReference type="Pfam" id="PF00403">
    <property type="entry name" value="HMA"/>
    <property type="match status" value="1"/>
</dbReference>
<keyword evidence="7" id="KW-1278">Translocase</keyword>
<dbReference type="AlphaFoldDB" id="A0A7X6I8T6"/>
<dbReference type="InterPro" id="IPR001757">
    <property type="entry name" value="P_typ_ATPase"/>
</dbReference>
<dbReference type="GO" id="GO:0046872">
    <property type="term" value="F:metal ion binding"/>
    <property type="evidence" value="ECO:0007669"/>
    <property type="project" value="UniProtKB-KW"/>
</dbReference>
<evidence type="ECO:0000256" key="9">
    <source>
        <dbReference type="ARBA" id="ARBA00023136"/>
    </source>
</evidence>
<dbReference type="PANTHER" id="PTHR48085:SF5">
    <property type="entry name" value="CADMIUM_ZINC-TRANSPORTING ATPASE HMA4-RELATED"/>
    <property type="match status" value="1"/>
</dbReference>
<keyword evidence="8 12" id="KW-1133">Transmembrane helix</keyword>
<evidence type="ECO:0000256" key="11">
    <source>
        <dbReference type="ARBA" id="ARBA00047308"/>
    </source>
</evidence>
<dbReference type="EC" id="7.2.2.12" evidence="10"/>
<dbReference type="SUPFAM" id="SSF56784">
    <property type="entry name" value="HAD-like"/>
    <property type="match status" value="1"/>
</dbReference>
<evidence type="ECO:0000313" key="15">
    <source>
        <dbReference type="EMBL" id="NKE68634.1"/>
    </source>
</evidence>
<feature type="transmembrane region" description="Helical" evidence="12">
    <location>
        <begin position="208"/>
        <end position="224"/>
    </location>
</feature>
<dbReference type="SUPFAM" id="SSF55008">
    <property type="entry name" value="HMA, heavy metal-associated domain"/>
    <property type="match status" value="1"/>
</dbReference>
<dbReference type="InterPro" id="IPR006121">
    <property type="entry name" value="HMA_dom"/>
</dbReference>
<dbReference type="PRINTS" id="PR00941">
    <property type="entry name" value="CDATPASE"/>
</dbReference>
<dbReference type="InterPro" id="IPR059000">
    <property type="entry name" value="ATPase_P-type_domA"/>
</dbReference>
<evidence type="ECO:0000256" key="12">
    <source>
        <dbReference type="RuleBase" id="RU362081"/>
    </source>
</evidence>
<feature type="domain" description="HMA" evidence="14">
    <location>
        <begin position="56"/>
        <end position="120"/>
    </location>
</feature>
<evidence type="ECO:0000256" key="3">
    <source>
        <dbReference type="ARBA" id="ARBA00022692"/>
    </source>
</evidence>
<dbReference type="SUPFAM" id="SSF81665">
    <property type="entry name" value="Calcium ATPase, transmembrane domain M"/>
    <property type="match status" value="1"/>
</dbReference>
<dbReference type="GO" id="GO:0016887">
    <property type="term" value="F:ATP hydrolysis activity"/>
    <property type="evidence" value="ECO:0007669"/>
    <property type="project" value="InterPro"/>
</dbReference>
<protein>
    <recommendedName>
        <fullName evidence="10">P-type Zn(2+) transporter</fullName>
        <ecNumber evidence="10">7.2.2.12</ecNumber>
    </recommendedName>
</protein>
<evidence type="ECO:0000256" key="8">
    <source>
        <dbReference type="ARBA" id="ARBA00022989"/>
    </source>
</evidence>
<dbReference type="CDD" id="cd00371">
    <property type="entry name" value="HMA"/>
    <property type="match status" value="1"/>
</dbReference>
<dbReference type="PROSITE" id="PS50846">
    <property type="entry name" value="HMA_2"/>
    <property type="match status" value="1"/>
</dbReference>
<evidence type="ECO:0000259" key="14">
    <source>
        <dbReference type="PROSITE" id="PS50846"/>
    </source>
</evidence>
<dbReference type="GO" id="GO:0015086">
    <property type="term" value="F:cadmium ion transmembrane transporter activity"/>
    <property type="evidence" value="ECO:0007669"/>
    <property type="project" value="TreeGrafter"/>
</dbReference>
<evidence type="ECO:0000256" key="13">
    <source>
        <dbReference type="SAM" id="MobiDB-lite"/>
    </source>
</evidence>